<name>B7FR34_PHATC</name>
<dbReference type="OrthoDB" id="46945at2759"/>
<dbReference type="InParanoid" id="B7FR34"/>
<feature type="region of interest" description="Disordered" evidence="1">
    <location>
        <begin position="1"/>
        <end position="27"/>
    </location>
</feature>
<protein>
    <submittedName>
        <fullName evidence="3">Uncharacterized protein</fullName>
    </submittedName>
</protein>
<evidence type="ECO:0000256" key="2">
    <source>
        <dbReference type="SAM" id="Phobius"/>
    </source>
</evidence>
<reference evidence="3 4" key="1">
    <citation type="journal article" date="2008" name="Nature">
        <title>The Phaeodactylum genome reveals the evolutionary history of diatom genomes.</title>
        <authorList>
            <person name="Bowler C."/>
            <person name="Allen A.E."/>
            <person name="Badger J.H."/>
            <person name="Grimwood J."/>
            <person name="Jabbari K."/>
            <person name="Kuo A."/>
            <person name="Maheswari U."/>
            <person name="Martens C."/>
            <person name="Maumus F."/>
            <person name="Otillar R.P."/>
            <person name="Rayko E."/>
            <person name="Salamov A."/>
            <person name="Vandepoele K."/>
            <person name="Beszteri B."/>
            <person name="Gruber A."/>
            <person name="Heijde M."/>
            <person name="Katinka M."/>
            <person name="Mock T."/>
            <person name="Valentin K."/>
            <person name="Verret F."/>
            <person name="Berges J.A."/>
            <person name="Brownlee C."/>
            <person name="Cadoret J.P."/>
            <person name="Chiovitti A."/>
            <person name="Choi C.J."/>
            <person name="Coesel S."/>
            <person name="De Martino A."/>
            <person name="Detter J.C."/>
            <person name="Durkin C."/>
            <person name="Falciatore A."/>
            <person name="Fournet J."/>
            <person name="Haruta M."/>
            <person name="Huysman M.J."/>
            <person name="Jenkins B.D."/>
            <person name="Jiroutova K."/>
            <person name="Jorgensen R.E."/>
            <person name="Joubert Y."/>
            <person name="Kaplan A."/>
            <person name="Kroger N."/>
            <person name="Kroth P.G."/>
            <person name="La Roche J."/>
            <person name="Lindquist E."/>
            <person name="Lommer M."/>
            <person name="Martin-Jezequel V."/>
            <person name="Lopez P.J."/>
            <person name="Lucas S."/>
            <person name="Mangogna M."/>
            <person name="McGinnis K."/>
            <person name="Medlin L.K."/>
            <person name="Montsant A."/>
            <person name="Oudot-Le Secq M.P."/>
            <person name="Napoli C."/>
            <person name="Obornik M."/>
            <person name="Parker M.S."/>
            <person name="Petit J.L."/>
            <person name="Porcel B.M."/>
            <person name="Poulsen N."/>
            <person name="Robison M."/>
            <person name="Rychlewski L."/>
            <person name="Rynearson T.A."/>
            <person name="Schmutz J."/>
            <person name="Shapiro H."/>
            <person name="Siaut M."/>
            <person name="Stanley M."/>
            <person name="Sussman M.R."/>
            <person name="Taylor A.R."/>
            <person name="Vardi A."/>
            <person name="von Dassow P."/>
            <person name="Vyverman W."/>
            <person name="Willis A."/>
            <person name="Wyrwicz L.S."/>
            <person name="Rokhsar D.S."/>
            <person name="Weissenbach J."/>
            <person name="Armbrust E.V."/>
            <person name="Green B.R."/>
            <person name="Van de Peer Y."/>
            <person name="Grigoriev I.V."/>
        </authorList>
    </citation>
    <scope>NUCLEOTIDE SEQUENCE [LARGE SCALE GENOMIC DNA]</scope>
    <source>
        <strain evidence="3 4">CCAP 1055/1</strain>
    </source>
</reference>
<feature type="compositionally biased region" description="Pro residues" evidence="1">
    <location>
        <begin position="117"/>
        <end position="131"/>
    </location>
</feature>
<gene>
    <name evidence="3" type="ORF">PHATRDRAFT_43238</name>
</gene>
<dbReference type="AlphaFoldDB" id="B7FR34"/>
<reference evidence="4" key="2">
    <citation type="submission" date="2008-08" db="EMBL/GenBank/DDBJ databases">
        <authorList>
            <consortium name="Diatom Consortium"/>
            <person name="Grigoriev I."/>
            <person name="Grimwood J."/>
            <person name="Kuo A."/>
            <person name="Otillar R.P."/>
            <person name="Salamov A."/>
            <person name="Detter J.C."/>
            <person name="Lindquist E."/>
            <person name="Shapiro H."/>
            <person name="Lucas S."/>
            <person name="Glavina del Rio T."/>
            <person name="Pitluck S."/>
            <person name="Rokhsar D."/>
            <person name="Bowler C."/>
        </authorList>
    </citation>
    <scope>GENOME REANNOTATION</scope>
    <source>
        <strain evidence="4">CCAP 1055/1</strain>
    </source>
</reference>
<accession>B7FR34</accession>
<keyword evidence="2" id="KW-1133">Transmembrane helix</keyword>
<evidence type="ECO:0000313" key="4">
    <source>
        <dbReference type="Proteomes" id="UP000000759"/>
    </source>
</evidence>
<dbReference type="KEGG" id="pti:PHATRDRAFT_43238"/>
<dbReference type="Proteomes" id="UP000000759">
    <property type="component" value="Chromosome 1"/>
</dbReference>
<sequence length="551" mass="62105">MESETKSVNLPLDAFGSQESQSMGNRQLYRINESTSDAQELLERPDLQDEDILDFLRGQDKETRANSKSAASKAYESQIQSYRTRRLEIHNLSQKLANGEARIDEDERLVSVSDQPVGPPRQDLPPPPPPRDMNAPIDPQHPIANDNDDADRQWLEQEERNAAAAIARAIIRYREQGVAVEDLLLVPVQIGGGHQERARLTVRRICLAVVAVATAFFCIMMQSLPLFQGKGAPTNDVLDLPLMKELLHLRLLLPHENSCPNLYRDSNLSWKQRLWMKWWGKRDVMDCSDGVLHIPAQHVVVDAFLQTQSSEEVSLLEPYIVNGFQKFWSLECRPPSPGAWAALSACLDIHVSNHNENQRLPNILAKVRALLFATYSVRDRINPLAFRVNAVGPMDGTSVPLFGEYPTNHLARLLNRSNYLTYMEKSIHRNEIAQYSLPWPFRIEPKRETCNLLADSEADPRFAIHTSVFLSEGAGEDYRGGVALYVDSDVSNTKPRHKIRNGVSFDGSRGRVVVSTGGLENRRCRLPVRAGIRAALQIWWGVNNSEGMLNI</sequence>
<dbReference type="HOGENOM" id="CLU_494760_0_0_1"/>
<evidence type="ECO:0000256" key="1">
    <source>
        <dbReference type="SAM" id="MobiDB-lite"/>
    </source>
</evidence>
<feature type="region of interest" description="Disordered" evidence="1">
    <location>
        <begin position="98"/>
        <end position="148"/>
    </location>
</feature>
<dbReference type="GeneID" id="7196958"/>
<dbReference type="RefSeq" id="XP_002177511.1">
    <property type="nucleotide sequence ID" value="XM_002177475.1"/>
</dbReference>
<keyword evidence="2" id="KW-0472">Membrane</keyword>
<feature type="transmembrane region" description="Helical" evidence="2">
    <location>
        <begin position="205"/>
        <end position="227"/>
    </location>
</feature>
<evidence type="ECO:0000313" key="3">
    <source>
        <dbReference type="EMBL" id="EEC51974.1"/>
    </source>
</evidence>
<dbReference type="PaxDb" id="2850-Phatr43238"/>
<organism evidence="3 4">
    <name type="scientific">Phaeodactylum tricornutum (strain CCAP 1055/1)</name>
    <dbReference type="NCBI Taxonomy" id="556484"/>
    <lineage>
        <taxon>Eukaryota</taxon>
        <taxon>Sar</taxon>
        <taxon>Stramenopiles</taxon>
        <taxon>Ochrophyta</taxon>
        <taxon>Bacillariophyta</taxon>
        <taxon>Bacillariophyceae</taxon>
        <taxon>Bacillariophycidae</taxon>
        <taxon>Naviculales</taxon>
        <taxon>Phaeodactylaceae</taxon>
        <taxon>Phaeodactylum</taxon>
    </lineage>
</organism>
<dbReference type="EMBL" id="CM000605">
    <property type="protein sequence ID" value="EEC51974.1"/>
    <property type="molecule type" value="Genomic_DNA"/>
</dbReference>
<keyword evidence="4" id="KW-1185">Reference proteome</keyword>
<keyword evidence="2" id="KW-0812">Transmembrane</keyword>
<proteinExistence type="predicted"/>